<dbReference type="Pfam" id="PF04389">
    <property type="entry name" value="Peptidase_M28"/>
    <property type="match status" value="1"/>
</dbReference>
<keyword evidence="4" id="KW-0808">Transferase</keyword>
<dbReference type="SUPFAM" id="SSF53187">
    <property type="entry name" value="Zn-dependent exopeptidases"/>
    <property type="match status" value="1"/>
</dbReference>
<dbReference type="InterPro" id="IPR040234">
    <property type="entry name" value="QC/QCL"/>
</dbReference>
<evidence type="ECO:0000256" key="3">
    <source>
        <dbReference type="ARBA" id="ARBA00012012"/>
    </source>
</evidence>
<name>A0A0M4EZI0_DROBS</name>
<keyword evidence="5" id="KW-0012">Acyltransferase</keyword>
<dbReference type="PANTHER" id="PTHR12283:SF6">
    <property type="entry name" value="GLUTAMINYL-PEPTIDE CYCLOTRANSFERASE-RELATED"/>
    <property type="match status" value="1"/>
</dbReference>
<evidence type="ECO:0000256" key="2">
    <source>
        <dbReference type="ARBA" id="ARBA00006014"/>
    </source>
</evidence>
<evidence type="ECO:0000313" key="8">
    <source>
        <dbReference type="Proteomes" id="UP000494163"/>
    </source>
</evidence>
<dbReference type="EC" id="2.3.2.5" evidence="3"/>
<organism evidence="7 8">
    <name type="scientific">Drosophila busckii</name>
    <name type="common">Fruit fly</name>
    <dbReference type="NCBI Taxonomy" id="30019"/>
    <lineage>
        <taxon>Eukaryota</taxon>
        <taxon>Metazoa</taxon>
        <taxon>Ecdysozoa</taxon>
        <taxon>Arthropoda</taxon>
        <taxon>Hexapoda</taxon>
        <taxon>Insecta</taxon>
        <taxon>Pterygota</taxon>
        <taxon>Neoptera</taxon>
        <taxon>Endopterygota</taxon>
        <taxon>Diptera</taxon>
        <taxon>Brachycera</taxon>
        <taxon>Muscomorpha</taxon>
        <taxon>Ephydroidea</taxon>
        <taxon>Drosophilidae</taxon>
        <taxon>Drosophila</taxon>
    </lineage>
</organism>
<dbReference type="OrthoDB" id="3907302at2759"/>
<evidence type="ECO:0000256" key="1">
    <source>
        <dbReference type="ARBA" id="ARBA00000001"/>
    </source>
</evidence>
<keyword evidence="8" id="KW-1185">Reference proteome</keyword>
<dbReference type="InterPro" id="IPR007484">
    <property type="entry name" value="Peptidase_M28"/>
</dbReference>
<proteinExistence type="inferred from homology"/>
<accession>A0A0M4EZI0</accession>
<dbReference type="GO" id="GO:0016603">
    <property type="term" value="F:glutaminyl-peptide cyclotransferase activity"/>
    <property type="evidence" value="ECO:0007669"/>
    <property type="project" value="UniProtKB-EC"/>
</dbReference>
<dbReference type="SMR" id="A0A0M4EZI0"/>
<dbReference type="Gene3D" id="3.40.630.10">
    <property type="entry name" value="Zn peptidases"/>
    <property type="match status" value="1"/>
</dbReference>
<dbReference type="PANTHER" id="PTHR12283">
    <property type="entry name" value="GLUTAMINYL-PEPTIDE CYCLOTRANSFERASE"/>
    <property type="match status" value="1"/>
</dbReference>
<evidence type="ECO:0000313" key="7">
    <source>
        <dbReference type="EMBL" id="ALC44125.1"/>
    </source>
</evidence>
<dbReference type="GO" id="GO:0008270">
    <property type="term" value="F:zinc ion binding"/>
    <property type="evidence" value="ECO:0007669"/>
    <property type="project" value="TreeGrafter"/>
</dbReference>
<evidence type="ECO:0000256" key="5">
    <source>
        <dbReference type="ARBA" id="ARBA00023315"/>
    </source>
</evidence>
<feature type="domain" description="Peptidase M28" evidence="6">
    <location>
        <begin position="69"/>
        <end position="283"/>
    </location>
</feature>
<reference evidence="7 8" key="1">
    <citation type="submission" date="2015-08" db="EMBL/GenBank/DDBJ databases">
        <title>Ancestral chromatin configuration constrains chromatin evolution on differentiating sex chromosomes in Drosophila.</title>
        <authorList>
            <person name="Zhou Q."/>
            <person name="Bachtrog D."/>
        </authorList>
    </citation>
    <scope>NUCLEOTIDE SEQUENCE [LARGE SCALE GENOMIC DNA]</scope>
    <source>
        <tissue evidence="7">Whole larvae</tissue>
    </source>
</reference>
<comment type="catalytic activity">
    <reaction evidence="1">
        <text>N-terminal L-glutaminyl-[peptide] = N-terminal 5-oxo-L-prolyl-[peptide] + NH4(+)</text>
        <dbReference type="Rhea" id="RHEA:23652"/>
        <dbReference type="Rhea" id="RHEA-COMP:11736"/>
        <dbReference type="Rhea" id="RHEA-COMP:11846"/>
        <dbReference type="ChEBI" id="CHEBI:28938"/>
        <dbReference type="ChEBI" id="CHEBI:64722"/>
        <dbReference type="ChEBI" id="CHEBI:87215"/>
        <dbReference type="EC" id="2.3.2.5"/>
    </reaction>
</comment>
<feature type="non-terminal residue" evidence="7">
    <location>
        <position position="290"/>
    </location>
</feature>
<dbReference type="OMA" id="CCHYDTE"/>
<dbReference type="Proteomes" id="UP000494163">
    <property type="component" value="Chromosome 3L"/>
</dbReference>
<comment type="similarity">
    <text evidence="2">Belongs to the glutaminyl-peptide cyclotransferase family.</text>
</comment>
<evidence type="ECO:0000256" key="4">
    <source>
        <dbReference type="ARBA" id="ARBA00022679"/>
    </source>
</evidence>
<dbReference type="EMBL" id="CP012525">
    <property type="protein sequence ID" value="ALC44125.1"/>
    <property type="molecule type" value="Genomic_DNA"/>
</dbReference>
<protein>
    <recommendedName>
        <fullName evidence="3">glutaminyl-peptide cyclotransferase</fullName>
        <ecNumber evidence="3">2.3.2.5</ecNumber>
    </recommendedName>
</protein>
<dbReference type="AlphaFoldDB" id="A0A0M4EZI0"/>
<evidence type="ECO:0000259" key="6">
    <source>
        <dbReference type="Pfam" id="PF04389"/>
    </source>
</evidence>
<gene>
    <name evidence="7" type="ORF">Dbus_chr3Lg1291</name>
</gene>
<sequence length="290" mass="33364">MLIRSYWRHTHPFYQDEAYFKKTLNTLLRPRSPGTPGHSYVREFLLLELKHLGFVTSRREFIDTIAYTNVVGVMNAEAKRFLLASCHYDSKVLPTGDNYVSATDGGVPCAMLLNMAKSLEPYLRNDFLDRPDIGLVLVFFDGHESMDIEDETNSLNGSRRFTDVETIPLNSIEVAIAINLIGAPDAIYMAHYENTYKLHERLADIEEELRSAGQLSKCHKLFHKLKDYNADIEDDHYSFFAESVPVLHLIPHTFPAVSHTEKDNLKNLHWPTVQNMNAIFTTFVYDYLKK</sequence>